<keyword evidence="2" id="KW-1133">Transmembrane helix</keyword>
<protein>
    <submittedName>
        <fullName evidence="3">Uncharacterized protein</fullName>
    </submittedName>
</protein>
<comment type="caution">
    <text evidence="3">The sequence shown here is derived from an EMBL/GenBank/DDBJ whole genome shotgun (WGS) entry which is preliminary data.</text>
</comment>
<dbReference type="Proteomes" id="UP001314229">
    <property type="component" value="Unassembled WGS sequence"/>
</dbReference>
<sequence length="286" mass="32083">MHVHSVRKKRESKEGEDESSASIGRSQEETIELKKRNRAEDISVFFVVLVISVTGAAILQQLKQQSPLDKDTVVFQEWKRCSAQLPVTSSCLVQVSWTETRLTPTAVPVLAASPSVLSLPPWEHKSHPTGYELRSANNVECPVITMLPSYEYSVSVIMDVKMQGSVLSAVLASNVFIQLHYQGSRGEENSLDSLKSTNGVCFLKHYISDTAPIIKIAYHALAPKRQNQALPRSVMEVFKLQNERSCLKKAFQKKGFDFQEKRVHPDHNYAPVLLRMEYAKAKAVLS</sequence>
<feature type="transmembrane region" description="Helical" evidence="2">
    <location>
        <begin position="42"/>
        <end position="62"/>
    </location>
</feature>
<dbReference type="EMBL" id="CAWUFR010000022">
    <property type="protein sequence ID" value="CAK6955682.1"/>
    <property type="molecule type" value="Genomic_DNA"/>
</dbReference>
<proteinExistence type="predicted"/>
<feature type="region of interest" description="Disordered" evidence="1">
    <location>
        <begin position="1"/>
        <end position="29"/>
    </location>
</feature>
<keyword evidence="2" id="KW-0472">Membrane</keyword>
<evidence type="ECO:0000256" key="2">
    <source>
        <dbReference type="SAM" id="Phobius"/>
    </source>
</evidence>
<evidence type="ECO:0000256" key="1">
    <source>
        <dbReference type="SAM" id="MobiDB-lite"/>
    </source>
</evidence>
<evidence type="ECO:0000313" key="3">
    <source>
        <dbReference type="EMBL" id="CAK6955682.1"/>
    </source>
</evidence>
<accession>A0AAV1NAQ8</accession>
<gene>
    <name evidence="3" type="ORF">FSCOSCO3_A032481</name>
</gene>
<feature type="compositionally biased region" description="Basic residues" evidence="1">
    <location>
        <begin position="1"/>
        <end position="10"/>
    </location>
</feature>
<keyword evidence="2" id="KW-0812">Transmembrane</keyword>
<reference evidence="3 4" key="1">
    <citation type="submission" date="2024-01" db="EMBL/GenBank/DDBJ databases">
        <authorList>
            <person name="Alioto T."/>
            <person name="Alioto T."/>
            <person name="Gomez Garrido J."/>
        </authorList>
    </citation>
    <scope>NUCLEOTIDE SEQUENCE [LARGE SCALE GENOMIC DNA]</scope>
</reference>
<name>A0AAV1NAQ8_SCOSC</name>
<keyword evidence="4" id="KW-1185">Reference proteome</keyword>
<organism evidence="3 4">
    <name type="scientific">Scomber scombrus</name>
    <name type="common">Atlantic mackerel</name>
    <name type="synonym">Scomber vernalis</name>
    <dbReference type="NCBI Taxonomy" id="13677"/>
    <lineage>
        <taxon>Eukaryota</taxon>
        <taxon>Metazoa</taxon>
        <taxon>Chordata</taxon>
        <taxon>Craniata</taxon>
        <taxon>Vertebrata</taxon>
        <taxon>Euteleostomi</taxon>
        <taxon>Actinopterygii</taxon>
        <taxon>Neopterygii</taxon>
        <taxon>Teleostei</taxon>
        <taxon>Neoteleostei</taxon>
        <taxon>Acanthomorphata</taxon>
        <taxon>Pelagiaria</taxon>
        <taxon>Scombriformes</taxon>
        <taxon>Scombridae</taxon>
        <taxon>Scomber</taxon>
    </lineage>
</organism>
<evidence type="ECO:0000313" key="4">
    <source>
        <dbReference type="Proteomes" id="UP001314229"/>
    </source>
</evidence>
<dbReference type="AlphaFoldDB" id="A0AAV1NAQ8"/>